<accession>A0A6M0RDF1</accession>
<dbReference type="RefSeq" id="WP_163249737.1">
    <property type="nucleotide sequence ID" value="NZ_SXDP01000013.1"/>
</dbReference>
<evidence type="ECO:0000313" key="3">
    <source>
        <dbReference type="Proteomes" id="UP000473885"/>
    </source>
</evidence>
<comment type="caution">
    <text evidence="2">The sequence shown here is derived from an EMBL/GenBank/DDBJ whole genome shotgun (WGS) entry which is preliminary data.</text>
</comment>
<evidence type="ECO:0000256" key="1">
    <source>
        <dbReference type="SAM" id="Coils"/>
    </source>
</evidence>
<proteinExistence type="predicted"/>
<gene>
    <name evidence="2" type="ORF">FDF74_11710</name>
</gene>
<evidence type="ECO:0000313" key="2">
    <source>
        <dbReference type="EMBL" id="NEZ47847.1"/>
    </source>
</evidence>
<protein>
    <recommendedName>
        <fullName evidence="4">Phage protein</fullName>
    </recommendedName>
</protein>
<dbReference type="AlphaFoldDB" id="A0A6M0RDF1"/>
<keyword evidence="3" id="KW-1185">Reference proteome</keyword>
<feature type="coiled-coil region" evidence="1">
    <location>
        <begin position="58"/>
        <end position="85"/>
    </location>
</feature>
<dbReference type="Proteomes" id="UP000473885">
    <property type="component" value="Unassembled WGS sequence"/>
</dbReference>
<reference evidence="2 3" key="1">
    <citation type="submission" date="2019-04" db="EMBL/GenBank/DDBJ databases">
        <title>Genome sequencing of Clostridium botulinum Groups I-IV and Clostridium butyricum.</title>
        <authorList>
            <person name="Brunt J."/>
            <person name="Van Vliet A.H.M."/>
            <person name="Stringer S.C."/>
            <person name="Carter A.T."/>
            <person name="Peck M.W."/>
        </authorList>
    </citation>
    <scope>NUCLEOTIDE SEQUENCE [LARGE SCALE GENOMIC DNA]</scope>
    <source>
        <strain evidence="2 3">IFR 18/094</strain>
    </source>
</reference>
<organism evidence="2 3">
    <name type="scientific">Clostridium niameyense</name>
    <dbReference type="NCBI Taxonomy" id="1622073"/>
    <lineage>
        <taxon>Bacteria</taxon>
        <taxon>Bacillati</taxon>
        <taxon>Bacillota</taxon>
        <taxon>Clostridia</taxon>
        <taxon>Eubacteriales</taxon>
        <taxon>Clostridiaceae</taxon>
        <taxon>Clostridium</taxon>
    </lineage>
</organism>
<evidence type="ECO:0008006" key="4">
    <source>
        <dbReference type="Google" id="ProtNLM"/>
    </source>
</evidence>
<dbReference type="EMBL" id="SXDP01000013">
    <property type="protein sequence ID" value="NEZ47847.1"/>
    <property type="molecule type" value="Genomic_DNA"/>
</dbReference>
<sequence>MKIRYENNKEKKEILLTNKDKHLIEEQNLVNGNFLIFSNTPILENEYKLILEKSDLEKVAVAEAIVDLNNRILELENKLLEKEGN</sequence>
<keyword evidence="1" id="KW-0175">Coiled coil</keyword>
<name>A0A6M0RDF1_9CLOT</name>